<sequence>MLSTTGSELQLFVEKTSPSTPSKDNLIDPDVAIDPSLQPGLNNRHRTPLLLSPLRKPANPNAFCSDHSSLIQTPLKAALKAPSLQPTAYRLAR</sequence>
<proteinExistence type="predicted"/>
<evidence type="ECO:0000313" key="2">
    <source>
        <dbReference type="EMBL" id="KAA1090694.1"/>
    </source>
</evidence>
<comment type="caution">
    <text evidence="2">The sequence shown here is derived from an EMBL/GenBank/DDBJ whole genome shotgun (WGS) entry which is preliminary data.</text>
</comment>
<feature type="region of interest" description="Disordered" evidence="1">
    <location>
        <begin position="13"/>
        <end position="45"/>
    </location>
</feature>
<gene>
    <name evidence="2" type="ORF">PGT21_010851</name>
</gene>
<name>A0A5B0NQA7_PUCGR</name>
<keyword evidence="3" id="KW-1185">Reference proteome</keyword>
<evidence type="ECO:0000256" key="1">
    <source>
        <dbReference type="SAM" id="MobiDB-lite"/>
    </source>
</evidence>
<accession>A0A5B0NQA7</accession>
<organism evidence="2 3">
    <name type="scientific">Puccinia graminis f. sp. tritici</name>
    <dbReference type="NCBI Taxonomy" id="56615"/>
    <lineage>
        <taxon>Eukaryota</taxon>
        <taxon>Fungi</taxon>
        <taxon>Dikarya</taxon>
        <taxon>Basidiomycota</taxon>
        <taxon>Pucciniomycotina</taxon>
        <taxon>Pucciniomycetes</taxon>
        <taxon>Pucciniales</taxon>
        <taxon>Pucciniaceae</taxon>
        <taxon>Puccinia</taxon>
    </lineage>
</organism>
<dbReference type="EMBL" id="VSWC01000092">
    <property type="protein sequence ID" value="KAA1090694.1"/>
    <property type="molecule type" value="Genomic_DNA"/>
</dbReference>
<protein>
    <submittedName>
        <fullName evidence="2">Uncharacterized protein</fullName>
    </submittedName>
</protein>
<dbReference type="AlphaFoldDB" id="A0A5B0NQA7"/>
<reference evidence="2 3" key="1">
    <citation type="submission" date="2019-05" db="EMBL/GenBank/DDBJ databases">
        <title>Emergence of the Ug99 lineage of the wheat stem rust pathogen through somatic hybridization.</title>
        <authorList>
            <person name="Li F."/>
            <person name="Upadhyaya N.M."/>
            <person name="Sperschneider J."/>
            <person name="Matny O."/>
            <person name="Nguyen-Phuc H."/>
            <person name="Mago R."/>
            <person name="Raley C."/>
            <person name="Miller M.E."/>
            <person name="Silverstein K.A.T."/>
            <person name="Henningsen E."/>
            <person name="Hirsch C.D."/>
            <person name="Visser B."/>
            <person name="Pretorius Z.A."/>
            <person name="Steffenson B.J."/>
            <person name="Schwessinger B."/>
            <person name="Dodds P.N."/>
            <person name="Figueroa M."/>
        </authorList>
    </citation>
    <scope>NUCLEOTIDE SEQUENCE [LARGE SCALE GENOMIC DNA]</scope>
    <source>
        <strain evidence="2">21-0</strain>
    </source>
</reference>
<dbReference type="Proteomes" id="UP000324748">
    <property type="component" value="Unassembled WGS sequence"/>
</dbReference>
<evidence type="ECO:0000313" key="3">
    <source>
        <dbReference type="Proteomes" id="UP000324748"/>
    </source>
</evidence>